<feature type="compositionally biased region" description="Basic and acidic residues" evidence="1">
    <location>
        <begin position="116"/>
        <end position="126"/>
    </location>
</feature>
<accession>A0ABQ8GS03</accession>
<protein>
    <submittedName>
        <fullName evidence="2">Uncharacterized protein</fullName>
    </submittedName>
</protein>
<evidence type="ECO:0000313" key="2">
    <source>
        <dbReference type="EMBL" id="KAH7063263.1"/>
    </source>
</evidence>
<feature type="compositionally biased region" description="Basic residues" evidence="1">
    <location>
        <begin position="145"/>
        <end position="158"/>
    </location>
</feature>
<comment type="caution">
    <text evidence="2">The sequence shown here is derived from an EMBL/GenBank/DDBJ whole genome shotgun (WGS) entry which is preliminary data.</text>
</comment>
<dbReference type="Proteomes" id="UP000774617">
    <property type="component" value="Unassembled WGS sequence"/>
</dbReference>
<gene>
    <name evidence="2" type="ORF">B0J12DRAFT_164372</name>
</gene>
<sequence>MPRALTRTAASIIALGLGTSYLFPPHQLQQVSSFLPRMAPSDATTREERQEGYFQRRKIINPTEIEQRKNELLVRLAERAGGQREKQLSEVRAAREALFERTRLIIRYGYVNGLPDEAHGNERTEKISITQNPHQPGSKSEKRKEDKRRHHKSRHTSR</sequence>
<evidence type="ECO:0000313" key="3">
    <source>
        <dbReference type="Proteomes" id="UP000774617"/>
    </source>
</evidence>
<feature type="compositionally biased region" description="Polar residues" evidence="1">
    <location>
        <begin position="127"/>
        <end position="137"/>
    </location>
</feature>
<organism evidence="2 3">
    <name type="scientific">Macrophomina phaseolina</name>
    <dbReference type="NCBI Taxonomy" id="35725"/>
    <lineage>
        <taxon>Eukaryota</taxon>
        <taxon>Fungi</taxon>
        <taxon>Dikarya</taxon>
        <taxon>Ascomycota</taxon>
        <taxon>Pezizomycotina</taxon>
        <taxon>Dothideomycetes</taxon>
        <taxon>Dothideomycetes incertae sedis</taxon>
        <taxon>Botryosphaeriales</taxon>
        <taxon>Botryosphaeriaceae</taxon>
        <taxon>Macrophomina</taxon>
    </lineage>
</organism>
<feature type="region of interest" description="Disordered" evidence="1">
    <location>
        <begin position="115"/>
        <end position="158"/>
    </location>
</feature>
<name>A0ABQ8GS03_9PEZI</name>
<dbReference type="EMBL" id="JAGTJR010000002">
    <property type="protein sequence ID" value="KAH7063263.1"/>
    <property type="molecule type" value="Genomic_DNA"/>
</dbReference>
<reference evidence="2 3" key="1">
    <citation type="journal article" date="2021" name="Nat. Commun.">
        <title>Genetic determinants of endophytism in the Arabidopsis root mycobiome.</title>
        <authorList>
            <person name="Mesny F."/>
            <person name="Miyauchi S."/>
            <person name="Thiergart T."/>
            <person name="Pickel B."/>
            <person name="Atanasova L."/>
            <person name="Karlsson M."/>
            <person name="Huettel B."/>
            <person name="Barry K.W."/>
            <person name="Haridas S."/>
            <person name="Chen C."/>
            <person name="Bauer D."/>
            <person name="Andreopoulos W."/>
            <person name="Pangilinan J."/>
            <person name="LaButti K."/>
            <person name="Riley R."/>
            <person name="Lipzen A."/>
            <person name="Clum A."/>
            <person name="Drula E."/>
            <person name="Henrissat B."/>
            <person name="Kohler A."/>
            <person name="Grigoriev I.V."/>
            <person name="Martin F.M."/>
            <person name="Hacquard S."/>
        </authorList>
    </citation>
    <scope>NUCLEOTIDE SEQUENCE [LARGE SCALE GENOMIC DNA]</scope>
    <source>
        <strain evidence="2 3">MPI-SDFR-AT-0080</strain>
    </source>
</reference>
<keyword evidence="3" id="KW-1185">Reference proteome</keyword>
<proteinExistence type="predicted"/>
<evidence type="ECO:0000256" key="1">
    <source>
        <dbReference type="SAM" id="MobiDB-lite"/>
    </source>
</evidence>